<sequence length="134" mass="15816">MFALLHGPKWFKHPLELAPLRWLGAISYSLYIWHMPLALLFFGYFFPYIHNRSYAVQYIISFLWIVIVILPFSVLSYRLAEKPGIRFGEYILRRMEKQKKLPDVIQNEDTKIGHIDATTTQDEDITMIAIRAVQ</sequence>
<dbReference type="AlphaFoldDB" id="A0A402A1S2"/>
<evidence type="ECO:0000256" key="1">
    <source>
        <dbReference type="SAM" id="Phobius"/>
    </source>
</evidence>
<keyword evidence="1" id="KW-0472">Membrane</keyword>
<accession>A0A402A1S2</accession>
<feature type="domain" description="Acyltransferase 3" evidence="2">
    <location>
        <begin position="2"/>
        <end position="77"/>
    </location>
</feature>
<dbReference type="Pfam" id="PF01757">
    <property type="entry name" value="Acyl_transf_3"/>
    <property type="match status" value="1"/>
</dbReference>
<gene>
    <name evidence="3" type="ORF">KTT_28650</name>
</gene>
<evidence type="ECO:0000313" key="3">
    <source>
        <dbReference type="EMBL" id="GCE13006.1"/>
    </source>
</evidence>
<feature type="transmembrane region" description="Helical" evidence="1">
    <location>
        <begin position="20"/>
        <end position="46"/>
    </location>
</feature>
<protein>
    <recommendedName>
        <fullName evidence="2">Acyltransferase 3 domain-containing protein</fullName>
    </recommendedName>
</protein>
<keyword evidence="1" id="KW-1133">Transmembrane helix</keyword>
<keyword evidence="4" id="KW-1185">Reference proteome</keyword>
<dbReference type="Proteomes" id="UP000287352">
    <property type="component" value="Unassembled WGS sequence"/>
</dbReference>
<name>A0A402A1S2_9CHLR</name>
<comment type="caution">
    <text evidence="3">The sequence shown here is derived from an EMBL/GenBank/DDBJ whole genome shotgun (WGS) entry which is preliminary data.</text>
</comment>
<dbReference type="GO" id="GO:0016747">
    <property type="term" value="F:acyltransferase activity, transferring groups other than amino-acyl groups"/>
    <property type="evidence" value="ECO:0007669"/>
    <property type="project" value="InterPro"/>
</dbReference>
<organism evidence="3 4">
    <name type="scientific">Tengunoibacter tsumagoiensis</name>
    <dbReference type="NCBI Taxonomy" id="2014871"/>
    <lineage>
        <taxon>Bacteria</taxon>
        <taxon>Bacillati</taxon>
        <taxon>Chloroflexota</taxon>
        <taxon>Ktedonobacteria</taxon>
        <taxon>Ktedonobacterales</taxon>
        <taxon>Dictyobacteraceae</taxon>
        <taxon>Tengunoibacter</taxon>
    </lineage>
</organism>
<dbReference type="InterPro" id="IPR002656">
    <property type="entry name" value="Acyl_transf_3_dom"/>
</dbReference>
<proteinExistence type="predicted"/>
<keyword evidence="1" id="KW-0812">Transmembrane</keyword>
<dbReference type="EMBL" id="BIFR01000001">
    <property type="protein sequence ID" value="GCE13006.1"/>
    <property type="molecule type" value="Genomic_DNA"/>
</dbReference>
<evidence type="ECO:0000313" key="4">
    <source>
        <dbReference type="Proteomes" id="UP000287352"/>
    </source>
</evidence>
<reference evidence="4" key="1">
    <citation type="submission" date="2018-12" db="EMBL/GenBank/DDBJ databases">
        <title>Tengunoibacter tsumagoiensis gen. nov., sp. nov., Dictyobacter kobayashii sp. nov., D. alpinus sp. nov., and D. joshuensis sp. nov. and description of Dictyobacteraceae fam. nov. within the order Ktedonobacterales isolated from Tengu-no-mugimeshi.</title>
        <authorList>
            <person name="Wang C.M."/>
            <person name="Zheng Y."/>
            <person name="Sakai Y."/>
            <person name="Toyoda A."/>
            <person name="Minakuchi Y."/>
            <person name="Abe K."/>
            <person name="Yokota A."/>
            <person name="Yabe S."/>
        </authorList>
    </citation>
    <scope>NUCLEOTIDE SEQUENCE [LARGE SCALE GENOMIC DNA]</scope>
    <source>
        <strain evidence="4">Uno3</strain>
    </source>
</reference>
<feature type="transmembrane region" description="Helical" evidence="1">
    <location>
        <begin position="58"/>
        <end position="77"/>
    </location>
</feature>
<evidence type="ECO:0000259" key="2">
    <source>
        <dbReference type="Pfam" id="PF01757"/>
    </source>
</evidence>